<keyword evidence="2" id="KW-1185">Reference proteome</keyword>
<dbReference type="EMBL" id="CP120733">
    <property type="protein sequence ID" value="WFD11032.1"/>
    <property type="molecule type" value="Genomic_DNA"/>
</dbReference>
<evidence type="ECO:0000313" key="2">
    <source>
        <dbReference type="Proteomes" id="UP001222800"/>
    </source>
</evidence>
<name>A0ABY8EDL7_9FIRM</name>
<evidence type="ECO:0008006" key="3">
    <source>
        <dbReference type="Google" id="ProtNLM"/>
    </source>
</evidence>
<evidence type="ECO:0000313" key="1">
    <source>
        <dbReference type="EMBL" id="WFD11032.1"/>
    </source>
</evidence>
<dbReference type="RefSeq" id="WP_277732996.1">
    <property type="nucleotide sequence ID" value="NZ_CP120733.1"/>
</dbReference>
<protein>
    <recommendedName>
        <fullName evidence="3">DUF4304 domain-containing protein</fullName>
    </recommendedName>
</protein>
<proteinExistence type="predicted"/>
<reference evidence="1 2" key="1">
    <citation type="submission" date="2023-03" db="EMBL/GenBank/DDBJ databases">
        <title>Complete genome sequence of Tepidibacter sp. SWIR-1, isolated from a deep-sea hydrothermal vent.</title>
        <authorList>
            <person name="Li X."/>
        </authorList>
    </citation>
    <scope>NUCLEOTIDE SEQUENCE [LARGE SCALE GENOMIC DNA]</scope>
    <source>
        <strain evidence="1 2">SWIR-1</strain>
    </source>
</reference>
<accession>A0ABY8EDL7</accession>
<sequence>MKQAYLKTEMSQHEMILNQMGGHVKIIKGIMCYVKFNVKNIDVEYVYHINNLNNYFLQRISPYPMNIGTYANKDEIINVIKHDIAQFENASNSTVFEEFISINKRFADAEKHFEDLYLYYNIPHDMFKKLNDSLDEIEDYIKNCKNQSTRVYFEKDPENLE</sequence>
<organism evidence="1 2">
    <name type="scientific">Tepidibacter hydrothermalis</name>
    <dbReference type="NCBI Taxonomy" id="3036126"/>
    <lineage>
        <taxon>Bacteria</taxon>
        <taxon>Bacillati</taxon>
        <taxon>Bacillota</taxon>
        <taxon>Clostridia</taxon>
        <taxon>Peptostreptococcales</taxon>
        <taxon>Peptostreptococcaceae</taxon>
        <taxon>Tepidibacter</taxon>
    </lineage>
</organism>
<dbReference type="Proteomes" id="UP001222800">
    <property type="component" value="Chromosome"/>
</dbReference>
<gene>
    <name evidence="1" type="ORF">P4S50_02860</name>
</gene>